<keyword evidence="4" id="KW-1185">Reference proteome</keyword>
<feature type="domain" description="DUF7144" evidence="2">
    <location>
        <begin position="24"/>
        <end position="136"/>
    </location>
</feature>
<dbReference type="KEGG" id="gpo:GPOL_c07160"/>
<proteinExistence type="predicted"/>
<sequence length="148" mass="15869">MMNQGFDDEAAESAVKQGFAFGLTIVAAALLFVAGVISVFVGISALNKDTLLVLGQDYVFELNLTAWGWIHIVIGVLAVIIAGGLAIGADWARVAAIIIAALSIITQFLWLPHYPAWSILIIALDVILIWAVCSWNPRQVTHGRTAGR</sequence>
<evidence type="ECO:0000259" key="2">
    <source>
        <dbReference type="Pfam" id="PF23636"/>
    </source>
</evidence>
<feature type="transmembrane region" description="Helical" evidence="1">
    <location>
        <begin position="66"/>
        <end position="87"/>
    </location>
</feature>
<feature type="transmembrane region" description="Helical" evidence="1">
    <location>
        <begin position="21"/>
        <end position="46"/>
    </location>
</feature>
<evidence type="ECO:0000313" key="3">
    <source>
        <dbReference type="EMBL" id="AFA71785.1"/>
    </source>
</evidence>
<name>H6MWX9_GORPV</name>
<dbReference type="AlphaFoldDB" id="H6MWX9"/>
<dbReference type="Pfam" id="PF23636">
    <property type="entry name" value="DUF7144"/>
    <property type="match status" value="1"/>
</dbReference>
<dbReference type="STRING" id="1112204.GPOL_c07160"/>
<reference evidence="3 4" key="1">
    <citation type="journal article" date="2012" name="Appl. Environ. Microbiol.">
        <title>Involvement of two latex-clearing proteins during rubber degradation and insights into the subsequent degradation pathway revealed by the genome sequence of Gordonia polyisoprenivorans strain VH2.</title>
        <authorList>
            <person name="Hiessl S."/>
            <person name="Schuldes J."/>
            <person name="Thurmer A."/>
            <person name="Halbsguth T."/>
            <person name="Broker D."/>
            <person name="Angelov A."/>
            <person name="Liebl W."/>
            <person name="Daniel R."/>
            <person name="Steinbuchel A."/>
        </authorList>
    </citation>
    <scope>NUCLEOTIDE SEQUENCE [LARGE SCALE GENOMIC DNA]</scope>
    <source>
        <strain evidence="4">DSM 44266 / VH2</strain>
    </source>
</reference>
<organism evidence="3 4">
    <name type="scientific">Gordonia polyisoprenivorans (strain DSM 44266 / VH2)</name>
    <dbReference type="NCBI Taxonomy" id="1112204"/>
    <lineage>
        <taxon>Bacteria</taxon>
        <taxon>Bacillati</taxon>
        <taxon>Actinomycetota</taxon>
        <taxon>Actinomycetes</taxon>
        <taxon>Mycobacteriales</taxon>
        <taxon>Gordoniaceae</taxon>
        <taxon>Gordonia</taxon>
    </lineage>
</organism>
<keyword evidence="1" id="KW-0812">Transmembrane</keyword>
<accession>H6MWX9</accession>
<dbReference type="eggNOG" id="ENOG5032TA6">
    <property type="taxonomic scope" value="Bacteria"/>
</dbReference>
<dbReference type="InterPro" id="IPR055568">
    <property type="entry name" value="DUF7144"/>
</dbReference>
<keyword evidence="1" id="KW-0472">Membrane</keyword>
<evidence type="ECO:0000313" key="4">
    <source>
        <dbReference type="Proteomes" id="UP000009154"/>
    </source>
</evidence>
<feature type="transmembrane region" description="Helical" evidence="1">
    <location>
        <begin position="94"/>
        <end position="110"/>
    </location>
</feature>
<dbReference type="HOGENOM" id="CLU_118603_1_0_11"/>
<feature type="transmembrane region" description="Helical" evidence="1">
    <location>
        <begin position="116"/>
        <end position="135"/>
    </location>
</feature>
<evidence type="ECO:0000256" key="1">
    <source>
        <dbReference type="SAM" id="Phobius"/>
    </source>
</evidence>
<keyword evidence="1" id="KW-1133">Transmembrane helix</keyword>
<dbReference type="EMBL" id="CP003119">
    <property type="protein sequence ID" value="AFA71785.1"/>
    <property type="molecule type" value="Genomic_DNA"/>
</dbReference>
<dbReference type="Proteomes" id="UP000009154">
    <property type="component" value="Chromosome"/>
</dbReference>
<protein>
    <submittedName>
        <fullName evidence="3">Putative membrane protein</fullName>
    </submittedName>
</protein>
<gene>
    <name evidence="3" type="ordered locus">GPOL_c07160</name>
</gene>